<evidence type="ECO:0000313" key="3">
    <source>
        <dbReference type="WBParaSite" id="EVEC_0000805601-mRNA-1"/>
    </source>
</evidence>
<proteinExistence type="predicted"/>
<organism evidence="3">
    <name type="scientific">Enterobius vermicularis</name>
    <name type="common">Human pinworm</name>
    <dbReference type="NCBI Taxonomy" id="51028"/>
    <lineage>
        <taxon>Eukaryota</taxon>
        <taxon>Metazoa</taxon>
        <taxon>Ecdysozoa</taxon>
        <taxon>Nematoda</taxon>
        <taxon>Chromadorea</taxon>
        <taxon>Rhabditida</taxon>
        <taxon>Spirurina</taxon>
        <taxon>Oxyuridomorpha</taxon>
        <taxon>Oxyuroidea</taxon>
        <taxon>Oxyuridae</taxon>
        <taxon>Enterobius</taxon>
    </lineage>
</organism>
<name>A0A0N4VBY3_ENTVE</name>
<protein>
    <submittedName>
        <fullName evidence="1 3">Uncharacterized protein</fullName>
    </submittedName>
</protein>
<dbReference type="WBParaSite" id="EVEC_0000805601-mRNA-1">
    <property type="protein sequence ID" value="EVEC_0000805601-mRNA-1"/>
    <property type="gene ID" value="EVEC_0000805601"/>
</dbReference>
<reference evidence="1 2" key="2">
    <citation type="submission" date="2018-10" db="EMBL/GenBank/DDBJ databases">
        <authorList>
            <consortium name="Pathogen Informatics"/>
        </authorList>
    </citation>
    <scope>NUCLEOTIDE SEQUENCE [LARGE SCALE GENOMIC DNA]</scope>
</reference>
<dbReference type="EMBL" id="UXUI01008967">
    <property type="protein sequence ID" value="VDD92789.1"/>
    <property type="molecule type" value="Genomic_DNA"/>
</dbReference>
<accession>A0A0N4VBY3</accession>
<reference evidence="3" key="1">
    <citation type="submission" date="2017-02" db="UniProtKB">
        <authorList>
            <consortium name="WormBaseParasite"/>
        </authorList>
    </citation>
    <scope>IDENTIFICATION</scope>
</reference>
<evidence type="ECO:0000313" key="1">
    <source>
        <dbReference type="EMBL" id="VDD92789.1"/>
    </source>
</evidence>
<dbReference type="AlphaFoldDB" id="A0A0N4VBY3"/>
<evidence type="ECO:0000313" key="2">
    <source>
        <dbReference type="Proteomes" id="UP000274131"/>
    </source>
</evidence>
<gene>
    <name evidence="1" type="ORF">EVEC_LOCUS7540</name>
</gene>
<keyword evidence="2" id="KW-1185">Reference proteome</keyword>
<sequence length="73" mass="8157">MTFGGRARYHCILTDGIQTEKWDYIGSGCDGDNYGDDDWVSEENHAKETENAASGRSETCVPLGIELEKELDR</sequence>
<dbReference type="Proteomes" id="UP000274131">
    <property type="component" value="Unassembled WGS sequence"/>
</dbReference>